<protein>
    <recommendedName>
        <fullName evidence="3">SsrA-binding protein</fullName>
    </recommendedName>
    <alternativeName>
        <fullName evidence="3">Small protein B</fullName>
    </alternativeName>
</protein>
<gene>
    <name evidence="3 4" type="primary">smpB</name>
    <name evidence="4" type="ORF">NCTC13079_01257</name>
</gene>
<dbReference type="Pfam" id="PF01668">
    <property type="entry name" value="SmpB"/>
    <property type="match status" value="1"/>
</dbReference>
<proteinExistence type="inferred from homology"/>
<sequence>MRKIAKKTNLNVLANNRKAFHEFHIEERYEAGIALKGTEVKSIRKGQVNIKEAYCFVEDGELFIEGMHIAPYEQGNIYNQDPLRKRKLLMHKKEIYRLGKEADQKGFTLVPLKVYLNRGRVKVEIATARGKKLYDKRESIKKRDVERNLARYVDR</sequence>
<evidence type="ECO:0000313" key="4">
    <source>
        <dbReference type="EMBL" id="VEJ36064.1"/>
    </source>
</evidence>
<dbReference type="Proteomes" id="UP000269544">
    <property type="component" value="Chromosome"/>
</dbReference>
<dbReference type="PANTHER" id="PTHR30308">
    <property type="entry name" value="TMRNA-BINDING COMPONENT OF TRANS-TRANSLATION TAGGING COMPLEX"/>
    <property type="match status" value="1"/>
</dbReference>
<keyword evidence="5" id="KW-1185">Reference proteome</keyword>
<keyword evidence="1 3" id="KW-0963">Cytoplasm</keyword>
<dbReference type="GO" id="GO:0070930">
    <property type="term" value="P:trans-translation-dependent protein tagging"/>
    <property type="evidence" value="ECO:0007669"/>
    <property type="project" value="TreeGrafter"/>
</dbReference>
<dbReference type="NCBIfam" id="NF003843">
    <property type="entry name" value="PRK05422.1"/>
    <property type="match status" value="1"/>
</dbReference>
<dbReference type="GO" id="GO:0005829">
    <property type="term" value="C:cytosol"/>
    <property type="evidence" value="ECO:0007669"/>
    <property type="project" value="TreeGrafter"/>
</dbReference>
<dbReference type="KEGG" id="piv:NCTC13079_01257"/>
<dbReference type="CDD" id="cd09294">
    <property type="entry name" value="SmpB"/>
    <property type="match status" value="1"/>
</dbReference>
<dbReference type="NCBIfam" id="TIGR00086">
    <property type="entry name" value="smpB"/>
    <property type="match status" value="1"/>
</dbReference>
<dbReference type="InterPro" id="IPR020081">
    <property type="entry name" value="SsrA-bd_prot_CS"/>
</dbReference>
<comment type="similarity">
    <text evidence="3">Belongs to the SmpB family.</text>
</comment>
<reference evidence="4 5" key="1">
    <citation type="submission" date="2018-12" db="EMBL/GenBank/DDBJ databases">
        <authorList>
            <consortium name="Pathogen Informatics"/>
        </authorList>
    </citation>
    <scope>NUCLEOTIDE SEQUENCE [LARGE SCALE GENOMIC DNA]</scope>
    <source>
        <strain evidence="4 5">NCTC13079</strain>
    </source>
</reference>
<dbReference type="HAMAP" id="MF_00023">
    <property type="entry name" value="SmpB"/>
    <property type="match status" value="1"/>
</dbReference>
<dbReference type="SUPFAM" id="SSF74982">
    <property type="entry name" value="Small protein B (SmpB)"/>
    <property type="match status" value="1"/>
</dbReference>
<evidence type="ECO:0000313" key="5">
    <source>
        <dbReference type="Proteomes" id="UP000269544"/>
    </source>
</evidence>
<evidence type="ECO:0000256" key="2">
    <source>
        <dbReference type="ARBA" id="ARBA00022884"/>
    </source>
</evidence>
<comment type="subcellular location">
    <subcellularLocation>
        <location evidence="3">Cytoplasm</location>
    </subcellularLocation>
    <text evidence="3">The tmRNA-SmpB complex associates with stalled 70S ribosomes.</text>
</comment>
<dbReference type="InterPro" id="IPR000037">
    <property type="entry name" value="SsrA-bd_prot"/>
</dbReference>
<dbReference type="AlphaFoldDB" id="A0A3S4ZR88"/>
<dbReference type="InterPro" id="IPR023620">
    <property type="entry name" value="SmpB"/>
</dbReference>
<comment type="function">
    <text evidence="3">Required for rescue of stalled ribosomes mediated by trans-translation. Binds to transfer-messenger RNA (tmRNA), required for stable association of tmRNA with ribosomes. tmRNA and SmpB together mimic tRNA shape, replacing the anticodon stem-loop with SmpB. tmRNA is encoded by the ssrA gene; the 2 termini fold to resemble tRNA(Ala) and it encodes a 'tag peptide', a short internal open reading frame. During trans-translation Ala-aminoacylated tmRNA acts like a tRNA, entering the A-site of stalled ribosomes, displacing the stalled mRNA. The ribosome then switches to translate the ORF on the tmRNA; the nascent peptide is terminated with the 'tag peptide' encoded by the tmRNA and targeted for degradation. The ribosome is freed to recommence translation, which seems to be the essential function of trans-translation.</text>
</comment>
<keyword evidence="2 3" id="KW-0694">RNA-binding</keyword>
<dbReference type="PANTHER" id="PTHR30308:SF2">
    <property type="entry name" value="SSRA-BINDING PROTEIN"/>
    <property type="match status" value="1"/>
</dbReference>
<evidence type="ECO:0000256" key="3">
    <source>
        <dbReference type="HAMAP-Rule" id="MF_00023"/>
    </source>
</evidence>
<dbReference type="OrthoDB" id="9805462at2"/>
<organism evidence="4 5">
    <name type="scientific">Aedoeadaptatus ivorii</name>
    <dbReference type="NCBI Taxonomy" id="54006"/>
    <lineage>
        <taxon>Bacteria</taxon>
        <taxon>Bacillati</taxon>
        <taxon>Bacillota</taxon>
        <taxon>Tissierellia</taxon>
        <taxon>Tissierellales</taxon>
        <taxon>Peptoniphilaceae</taxon>
        <taxon>Aedoeadaptatus</taxon>
    </lineage>
</organism>
<evidence type="ECO:0000256" key="1">
    <source>
        <dbReference type="ARBA" id="ARBA00022490"/>
    </source>
</evidence>
<name>A0A3S4ZR88_9FIRM</name>
<dbReference type="EMBL" id="LR134523">
    <property type="protein sequence ID" value="VEJ36064.1"/>
    <property type="molecule type" value="Genomic_DNA"/>
</dbReference>
<accession>A0A3S4ZR88</accession>
<dbReference type="PROSITE" id="PS01317">
    <property type="entry name" value="SSRP"/>
    <property type="match status" value="1"/>
</dbReference>
<dbReference type="GO" id="GO:0070929">
    <property type="term" value="P:trans-translation"/>
    <property type="evidence" value="ECO:0007669"/>
    <property type="project" value="UniProtKB-UniRule"/>
</dbReference>
<dbReference type="GO" id="GO:0003723">
    <property type="term" value="F:RNA binding"/>
    <property type="evidence" value="ECO:0007669"/>
    <property type="project" value="UniProtKB-UniRule"/>
</dbReference>
<dbReference type="Gene3D" id="2.40.280.10">
    <property type="match status" value="1"/>
</dbReference>